<keyword evidence="2" id="KW-0004">4Fe-4S</keyword>
<dbReference type="PATRIC" id="fig|1705564.3.peg.1475"/>
<feature type="domain" description="Radical SAM core" evidence="7">
    <location>
        <begin position="9"/>
        <end position="244"/>
    </location>
</feature>
<dbReference type="EMBL" id="LNGD01000100">
    <property type="protein sequence ID" value="KYC49577.1"/>
    <property type="molecule type" value="Genomic_DNA"/>
</dbReference>
<evidence type="ECO:0000259" key="7">
    <source>
        <dbReference type="PROSITE" id="PS51918"/>
    </source>
</evidence>
<dbReference type="GO" id="GO:0046872">
    <property type="term" value="F:metal ion binding"/>
    <property type="evidence" value="ECO:0007669"/>
    <property type="project" value="UniProtKB-KW"/>
</dbReference>
<proteinExistence type="predicted"/>
<evidence type="ECO:0000256" key="2">
    <source>
        <dbReference type="ARBA" id="ARBA00022485"/>
    </source>
</evidence>
<dbReference type="Proteomes" id="UP000075578">
    <property type="component" value="Unassembled WGS sequence"/>
</dbReference>
<dbReference type="SFLD" id="SFLDS00029">
    <property type="entry name" value="Radical_SAM"/>
    <property type="match status" value="1"/>
</dbReference>
<dbReference type="Pfam" id="PF04055">
    <property type="entry name" value="Radical_SAM"/>
    <property type="match status" value="1"/>
</dbReference>
<dbReference type="PANTHER" id="PTHR11135:SF0">
    <property type="entry name" value="ELONGATOR COMPLEX PROTEIN 3"/>
    <property type="match status" value="1"/>
</dbReference>
<sequence>MFFYNRENVQGKEAKALSIILPTVGCRWRRCNMCSYFEDSPNDSSINIFNIFIEEFNKAYDEEIKKIKLFTSGSFLDPKEVNSDCAKKIISFLSEKGIYEVTLESRPEYVQEDYLKEIIGNNELQIEVAIGLESSNNRILKHSINKGFTFEDFLSSSEVLRKLNIKNKAYLMIKPPFLTEKEAIHDAIESAKAIESIVDVISFNPMTVHKNTLVEYLWNKGEYSPPWAWSILEILKETSKLRPDIICHPVAFGRSRGPKNCKTCNREIEKRILEFSLRNDPKILEYECECKKEWEEELLKF</sequence>
<dbReference type="Gene3D" id="3.20.20.70">
    <property type="entry name" value="Aldolase class I"/>
    <property type="match status" value="1"/>
</dbReference>
<dbReference type="NCBIfam" id="TIGR01210">
    <property type="entry name" value="archaeosine biosynthesis radical SAM protein RaSEA"/>
    <property type="match status" value="1"/>
</dbReference>
<keyword evidence="4" id="KW-0479">Metal-binding</keyword>
<dbReference type="GO" id="GO:0003824">
    <property type="term" value="F:catalytic activity"/>
    <property type="evidence" value="ECO:0007669"/>
    <property type="project" value="InterPro"/>
</dbReference>
<evidence type="ECO:0000313" key="9">
    <source>
        <dbReference type="Proteomes" id="UP000075578"/>
    </source>
</evidence>
<dbReference type="InterPro" id="IPR005909">
    <property type="entry name" value="RaSEA"/>
</dbReference>
<evidence type="ECO:0000256" key="4">
    <source>
        <dbReference type="ARBA" id="ARBA00022723"/>
    </source>
</evidence>
<name>A0A150IX61_9EURY</name>
<gene>
    <name evidence="8" type="ORF">AMQ74_01405</name>
</gene>
<evidence type="ECO:0000256" key="1">
    <source>
        <dbReference type="ARBA" id="ARBA00001966"/>
    </source>
</evidence>
<comment type="cofactor">
    <cofactor evidence="1">
        <name>[4Fe-4S] cluster</name>
        <dbReference type="ChEBI" id="CHEBI:49883"/>
    </cofactor>
</comment>
<dbReference type="SMART" id="SM00729">
    <property type="entry name" value="Elp3"/>
    <property type="match status" value="1"/>
</dbReference>
<comment type="caution">
    <text evidence="8">The sequence shown here is derived from an EMBL/GenBank/DDBJ whole genome shotgun (WGS) entry which is preliminary data.</text>
</comment>
<dbReference type="InterPro" id="IPR013785">
    <property type="entry name" value="Aldolase_TIM"/>
</dbReference>
<keyword evidence="5" id="KW-0408">Iron</keyword>
<dbReference type="GO" id="GO:0005737">
    <property type="term" value="C:cytoplasm"/>
    <property type="evidence" value="ECO:0007669"/>
    <property type="project" value="TreeGrafter"/>
</dbReference>
<dbReference type="PIRSF" id="PIRSF004954">
    <property type="entry name" value="Radical_SAM"/>
    <property type="match status" value="1"/>
</dbReference>
<dbReference type="SUPFAM" id="SSF102114">
    <property type="entry name" value="Radical SAM enzymes"/>
    <property type="match status" value="1"/>
</dbReference>
<reference evidence="8 9" key="1">
    <citation type="journal article" date="2016" name="ISME J.">
        <title>Chasing the elusive Euryarchaeota class WSA2: genomes reveal a uniquely fastidious methyl-reducing methanogen.</title>
        <authorList>
            <person name="Nobu M.K."/>
            <person name="Narihiro T."/>
            <person name="Kuroda K."/>
            <person name="Mei R."/>
            <person name="Liu W.T."/>
        </authorList>
    </citation>
    <scope>NUCLEOTIDE SEQUENCE [LARGE SCALE GENOMIC DNA]</scope>
    <source>
        <strain evidence="8">U1lsi0528_Bin089</strain>
    </source>
</reference>
<evidence type="ECO:0000256" key="6">
    <source>
        <dbReference type="ARBA" id="ARBA00023014"/>
    </source>
</evidence>
<dbReference type="InterPro" id="IPR039661">
    <property type="entry name" value="ELP3"/>
</dbReference>
<dbReference type="InterPro" id="IPR006638">
    <property type="entry name" value="Elp3/MiaA/NifB-like_rSAM"/>
</dbReference>
<protein>
    <submittedName>
        <fullName evidence="8">Radical SAM superfamily protein</fullName>
    </submittedName>
</protein>
<dbReference type="PANTHER" id="PTHR11135">
    <property type="entry name" value="HISTONE ACETYLTRANSFERASE-RELATED"/>
    <property type="match status" value="1"/>
</dbReference>
<dbReference type="InterPro" id="IPR058240">
    <property type="entry name" value="rSAM_sf"/>
</dbReference>
<organism evidence="8 9">
    <name type="scientific">Candidatus Methanofastidiosum methylothiophilum</name>
    <dbReference type="NCBI Taxonomy" id="1705564"/>
    <lineage>
        <taxon>Archaea</taxon>
        <taxon>Methanobacteriati</taxon>
        <taxon>Methanobacteriota</taxon>
        <taxon>Stenosarchaea group</taxon>
        <taxon>Candidatus Methanofastidiosia</taxon>
        <taxon>Candidatus Methanofastidiosales</taxon>
        <taxon>Candidatus Methanofastidiosaceae</taxon>
        <taxon>Candidatus Methanofastidiosum</taxon>
    </lineage>
</organism>
<evidence type="ECO:0000313" key="8">
    <source>
        <dbReference type="EMBL" id="KYC49577.1"/>
    </source>
</evidence>
<dbReference type="AlphaFoldDB" id="A0A150IX61"/>
<dbReference type="GO" id="GO:0002926">
    <property type="term" value="P:tRNA wobble base 5-methoxycarbonylmethyl-2-thiouridinylation"/>
    <property type="evidence" value="ECO:0007669"/>
    <property type="project" value="TreeGrafter"/>
</dbReference>
<keyword evidence="6" id="KW-0411">Iron-sulfur</keyword>
<dbReference type="GO" id="GO:0051539">
    <property type="term" value="F:4 iron, 4 sulfur cluster binding"/>
    <property type="evidence" value="ECO:0007669"/>
    <property type="project" value="UniProtKB-KW"/>
</dbReference>
<keyword evidence="3" id="KW-0949">S-adenosyl-L-methionine</keyword>
<dbReference type="InterPro" id="IPR007197">
    <property type="entry name" value="rSAM"/>
</dbReference>
<evidence type="ECO:0000256" key="5">
    <source>
        <dbReference type="ARBA" id="ARBA00023004"/>
    </source>
</evidence>
<evidence type="ECO:0000256" key="3">
    <source>
        <dbReference type="ARBA" id="ARBA00022691"/>
    </source>
</evidence>
<accession>A0A150IX61</accession>
<dbReference type="PROSITE" id="PS51918">
    <property type="entry name" value="RADICAL_SAM"/>
    <property type="match status" value="1"/>
</dbReference>